<sequence length="390" mass="42405">MIFGIKDNVLTAYGTIWGGDGTEFIYWLSRLESSYSDITIRLHTYGGSVFDGNLMCNAVERSPANITIIIDGLAASMGAIFILSSKVVKIVNNGYVMIHAPSSGSYGNAKDHESSAKLLRMMEQNFIDKLVLRTGKTKAEVTTWLQSDTWLDAQEAKDLGIVSEIIPAAVETVYPAFVPEEMGETEVYNMYACALLTNISKPAVKAFLASYDQQPPENNSNFNIDNMKQVLITALGLSAVVNAQSSDTAVLDAVQGKMNDLQASLDREKTARTKAENDLKAYKDGQIKAMIDTASAGASKAFTEDERKVYENIGENSGIEALAHVLKSSNKPAAPNISAHIQTGTPGAGVAGRESWDLDKWQTEDPKGLEKLATDDKEAFDKLFNAKYSK</sequence>
<dbReference type="Proteomes" id="UP000324513">
    <property type="component" value="Unassembled WGS sequence"/>
</dbReference>
<keyword evidence="9" id="KW-1185">Reference proteome</keyword>
<dbReference type="GO" id="GO:0008233">
    <property type="term" value="F:peptidase activity"/>
    <property type="evidence" value="ECO:0007669"/>
    <property type="project" value="UniProtKB-KW"/>
</dbReference>
<keyword evidence="7" id="KW-0175">Coiled coil</keyword>
<keyword evidence="2" id="KW-0963">Cytoplasm</keyword>
<comment type="similarity">
    <text evidence="1 6">Belongs to the peptidase S14 family.</text>
</comment>
<accession>A0ABY3NB42</accession>
<dbReference type="PANTHER" id="PTHR10381">
    <property type="entry name" value="ATP-DEPENDENT CLP PROTEASE PROTEOLYTIC SUBUNIT"/>
    <property type="match status" value="1"/>
</dbReference>
<feature type="coiled-coil region" evidence="7">
    <location>
        <begin position="251"/>
        <end position="278"/>
    </location>
</feature>
<keyword evidence="3 8" id="KW-0645">Protease</keyword>
<gene>
    <name evidence="8" type="ORF">LX74_03705</name>
</gene>
<dbReference type="InterPro" id="IPR001907">
    <property type="entry name" value="ClpP"/>
</dbReference>
<dbReference type="PRINTS" id="PR00127">
    <property type="entry name" value="CLPPROTEASEP"/>
</dbReference>
<name>A0ABY3NB42_ELIMR</name>
<evidence type="ECO:0000256" key="3">
    <source>
        <dbReference type="ARBA" id="ARBA00022670"/>
    </source>
</evidence>
<protein>
    <recommendedName>
        <fullName evidence="6">ATP-dependent Clp protease proteolytic subunit</fullName>
    </recommendedName>
</protein>
<comment type="caution">
    <text evidence="8">The sequence shown here is derived from an EMBL/GenBank/DDBJ whole genome shotgun (WGS) entry which is preliminary data.</text>
</comment>
<evidence type="ECO:0000256" key="1">
    <source>
        <dbReference type="ARBA" id="ARBA00007039"/>
    </source>
</evidence>
<dbReference type="EMBL" id="VNHK01000017">
    <property type="protein sequence ID" value="TYO84900.1"/>
    <property type="molecule type" value="Genomic_DNA"/>
</dbReference>
<keyword evidence="5" id="KW-0720">Serine protease</keyword>
<dbReference type="InterPro" id="IPR023562">
    <property type="entry name" value="ClpP/TepA"/>
</dbReference>
<evidence type="ECO:0000313" key="9">
    <source>
        <dbReference type="Proteomes" id="UP000324513"/>
    </source>
</evidence>
<evidence type="ECO:0000256" key="4">
    <source>
        <dbReference type="ARBA" id="ARBA00022801"/>
    </source>
</evidence>
<proteinExistence type="inferred from homology"/>
<dbReference type="CDD" id="cd07016">
    <property type="entry name" value="S14_ClpP_1"/>
    <property type="match status" value="1"/>
</dbReference>
<dbReference type="SUPFAM" id="SSF52096">
    <property type="entry name" value="ClpP/crotonase"/>
    <property type="match status" value="1"/>
</dbReference>
<dbReference type="InterPro" id="IPR029045">
    <property type="entry name" value="ClpP/crotonase-like_dom_sf"/>
</dbReference>
<reference evidence="8 9" key="1">
    <citation type="submission" date="2019-07" db="EMBL/GenBank/DDBJ databases">
        <title>Genomic Encyclopedia of Archaeal and Bacterial Type Strains, Phase II (KMG-II): from individual species to whole genera.</title>
        <authorList>
            <person name="Goeker M."/>
        </authorList>
    </citation>
    <scope>NUCLEOTIDE SEQUENCE [LARGE SCALE GENOMIC DNA]</scope>
    <source>
        <strain evidence="8 9">DSM 14571</strain>
    </source>
</reference>
<evidence type="ECO:0000256" key="7">
    <source>
        <dbReference type="SAM" id="Coils"/>
    </source>
</evidence>
<organism evidence="8 9">
    <name type="scientific">Elizabethkingia miricola</name>
    <name type="common">Chryseobacterium miricola</name>
    <dbReference type="NCBI Taxonomy" id="172045"/>
    <lineage>
        <taxon>Bacteria</taxon>
        <taxon>Pseudomonadati</taxon>
        <taxon>Bacteroidota</taxon>
        <taxon>Flavobacteriia</taxon>
        <taxon>Flavobacteriales</taxon>
        <taxon>Weeksellaceae</taxon>
        <taxon>Elizabethkingia</taxon>
    </lineage>
</organism>
<evidence type="ECO:0000313" key="8">
    <source>
        <dbReference type="EMBL" id="TYO84900.1"/>
    </source>
</evidence>
<keyword evidence="4" id="KW-0378">Hydrolase</keyword>
<dbReference type="RefSeq" id="WP_065081767.1">
    <property type="nucleotide sequence ID" value="NZ_FLSS01000004.1"/>
</dbReference>
<dbReference type="GO" id="GO:0006508">
    <property type="term" value="P:proteolysis"/>
    <property type="evidence" value="ECO:0007669"/>
    <property type="project" value="UniProtKB-KW"/>
</dbReference>
<evidence type="ECO:0000256" key="2">
    <source>
        <dbReference type="ARBA" id="ARBA00022490"/>
    </source>
</evidence>
<dbReference type="PANTHER" id="PTHR10381:SF70">
    <property type="entry name" value="ATP-DEPENDENT CLP PROTEASE PROTEOLYTIC SUBUNIT"/>
    <property type="match status" value="1"/>
</dbReference>
<dbReference type="Pfam" id="PF00574">
    <property type="entry name" value="CLP_protease"/>
    <property type="match status" value="1"/>
</dbReference>
<evidence type="ECO:0000256" key="5">
    <source>
        <dbReference type="ARBA" id="ARBA00022825"/>
    </source>
</evidence>
<dbReference type="Gene3D" id="3.90.226.10">
    <property type="entry name" value="2-enoyl-CoA Hydratase, Chain A, domain 1"/>
    <property type="match status" value="1"/>
</dbReference>
<evidence type="ECO:0000256" key="6">
    <source>
        <dbReference type="RuleBase" id="RU003567"/>
    </source>
</evidence>